<evidence type="ECO:0000313" key="1">
    <source>
        <dbReference type="EMBL" id="ABG30029.1"/>
    </source>
</evidence>
<accession>Q16DB4</accession>
<gene>
    <name evidence="1" type="ordered locus">RD1_0305</name>
</gene>
<dbReference type="STRING" id="375451.RD1_0305"/>
<dbReference type="InterPro" id="IPR021445">
    <property type="entry name" value="DUF3095"/>
</dbReference>
<dbReference type="AlphaFoldDB" id="Q16DB4"/>
<dbReference type="KEGG" id="rde:RD1_0305"/>
<dbReference type="RefSeq" id="WP_011566651.1">
    <property type="nucleotide sequence ID" value="NC_008209.1"/>
</dbReference>
<keyword evidence="2" id="KW-1185">Reference proteome</keyword>
<dbReference type="EMBL" id="CP000362">
    <property type="protein sequence ID" value="ABG30029.1"/>
    <property type="molecule type" value="Genomic_DNA"/>
</dbReference>
<dbReference type="OrthoDB" id="5342145at2"/>
<evidence type="ECO:0008006" key="3">
    <source>
        <dbReference type="Google" id="ProtNLM"/>
    </source>
</evidence>
<reference evidence="1 2" key="1">
    <citation type="journal article" date="2007" name="J. Bacteriol.">
        <title>The complete genome sequence of Roseobacter denitrificans reveals a mixotrophic rather than photosynthetic metabolism.</title>
        <authorList>
            <person name="Swingley W.D."/>
            <person name="Sadekar S."/>
            <person name="Mastrian S.D."/>
            <person name="Matthies H.J."/>
            <person name="Hao J."/>
            <person name="Ramos H."/>
            <person name="Acharya C.R."/>
            <person name="Conrad A.L."/>
            <person name="Taylor H.L."/>
            <person name="Dejesa L.C."/>
            <person name="Shah M.K."/>
            <person name="O'huallachain M.E."/>
            <person name="Lince M.T."/>
            <person name="Blankenship R.E."/>
            <person name="Beatty J.T."/>
            <person name="Touchman J.W."/>
        </authorList>
    </citation>
    <scope>NUCLEOTIDE SEQUENCE [LARGE SCALE GENOMIC DNA]</scope>
    <source>
        <strain evidence="2">ATCC 33942 / OCh 114</strain>
    </source>
</reference>
<name>Q16DB4_ROSDO</name>
<dbReference type="Proteomes" id="UP000007029">
    <property type="component" value="Chromosome"/>
</dbReference>
<dbReference type="Pfam" id="PF11294">
    <property type="entry name" value="DUF3095"/>
    <property type="match status" value="1"/>
</dbReference>
<organism evidence="1 2">
    <name type="scientific">Roseobacter denitrificans (strain ATCC 33942 / OCh 114)</name>
    <name type="common">Erythrobacter sp. (strain OCh 114)</name>
    <name type="synonym">Roseobacter denitrificans</name>
    <dbReference type="NCBI Taxonomy" id="375451"/>
    <lineage>
        <taxon>Bacteria</taxon>
        <taxon>Pseudomonadati</taxon>
        <taxon>Pseudomonadota</taxon>
        <taxon>Alphaproteobacteria</taxon>
        <taxon>Rhodobacterales</taxon>
        <taxon>Roseobacteraceae</taxon>
        <taxon>Roseobacter</taxon>
    </lineage>
</organism>
<proteinExistence type="predicted"/>
<sequence length="383" mass="40620">MKSFHQPDDFYDSVPRETSFDHLTDLGRYTPLPDDWQIGVADIVNSTGEVAAGRYKTVNMVGAAVISAVMNGLNGRPFPFVFGGDGAGFAVGPDAEPAAREALAAISVWARAEFAIGMRVALVPVADARAAGHDVKVARFQASPGADYAMFSGGGLLWAETEMKRRRYVVAPAAEGTIPDLTGLSCRWAHMKARNGTILSLVVAPIPDADAADVAQVYKRVIDVAGQLDRGGHPAPQVGMVSRWPPAGATLEAHAARGSGSLGAARRKALLESLLAWVLIRTGLKIGGFDARRYARVVADNADFRKLDDGLKTTLDCDAETQSRLTAVLAQGADQGIVRFGMATQEEAMMTCIVPSILTDDHLHFIDGAAGGYTQAAAQMKTR</sequence>
<protein>
    <recommendedName>
        <fullName evidence="3">Adenylate cyclase</fullName>
    </recommendedName>
</protein>
<dbReference type="HOGENOM" id="CLU_724956_0_0_5"/>
<evidence type="ECO:0000313" key="2">
    <source>
        <dbReference type="Proteomes" id="UP000007029"/>
    </source>
</evidence>
<dbReference type="eggNOG" id="ENOG502Z8NV">
    <property type="taxonomic scope" value="Bacteria"/>
</dbReference>